<dbReference type="EMBL" id="CACRXK020001709">
    <property type="protein sequence ID" value="CAB3990699.1"/>
    <property type="molecule type" value="Genomic_DNA"/>
</dbReference>
<feature type="compositionally biased region" description="Basic and acidic residues" evidence="1">
    <location>
        <begin position="65"/>
        <end position="89"/>
    </location>
</feature>
<dbReference type="AlphaFoldDB" id="A0A6S7GLS3"/>
<evidence type="ECO:0000313" key="4">
    <source>
        <dbReference type="Proteomes" id="UP001152795"/>
    </source>
</evidence>
<dbReference type="InterPro" id="IPR046815">
    <property type="entry name" value="P2RX7_C"/>
</dbReference>
<feature type="domain" description="P2X purinoreceptor 7 intracellular" evidence="2">
    <location>
        <begin position="182"/>
        <end position="304"/>
    </location>
</feature>
<reference evidence="3" key="1">
    <citation type="submission" date="2020-04" db="EMBL/GenBank/DDBJ databases">
        <authorList>
            <person name="Alioto T."/>
            <person name="Alioto T."/>
            <person name="Gomez Garrido J."/>
        </authorList>
    </citation>
    <scope>NUCLEOTIDE SEQUENCE</scope>
    <source>
        <strain evidence="3">A484AB</strain>
    </source>
</reference>
<proteinExistence type="predicted"/>
<dbReference type="PANTHER" id="PTHR36981">
    <property type="entry name" value="ZGC:195170"/>
    <property type="match status" value="1"/>
</dbReference>
<accession>A0A6S7GLS3</accession>
<sequence>MAGTIRRKYTSFAPLIVNEKSKCVKRKENGTRGCRCKGRNVECSDKCRCGTRDKPCKNRAMTENMGRERDNRSEKATDTRAKQGKEKGFRLSSKPTESEETQREKEHKDVKERQLNKRHDSHAGRLDKRNHSHWWTFCPFVSPDENFGEFGQASTEQPTGSALADSETKNKGPAPSDTRNPDQIDDSASGSVPDWCVCGRCHPMTQDVENKCCKLKKCITLSSRFAKLCLDPDVIELCIRNTGDIRNDREENSSRAFRKAAYRQFILARHGHLGKGNRRVCPSCVVMKIRERWPSITGVYMGYREN</sequence>
<dbReference type="PANTHER" id="PTHR36981:SF3">
    <property type="entry name" value="UBIQUITIN-LIKE PROTEASE FAMILY PROFILE DOMAIN-CONTAINING PROTEIN"/>
    <property type="match status" value="1"/>
</dbReference>
<evidence type="ECO:0000256" key="1">
    <source>
        <dbReference type="SAM" id="MobiDB-lite"/>
    </source>
</evidence>
<name>A0A6S7GLS3_PARCT</name>
<dbReference type="Pfam" id="PF20478">
    <property type="entry name" value="P2RX7_C"/>
    <property type="match status" value="1"/>
</dbReference>
<feature type="region of interest" description="Disordered" evidence="1">
    <location>
        <begin position="58"/>
        <end position="124"/>
    </location>
</feature>
<dbReference type="OrthoDB" id="6587442at2759"/>
<evidence type="ECO:0000313" key="3">
    <source>
        <dbReference type="EMBL" id="CAB3990699.1"/>
    </source>
</evidence>
<dbReference type="Proteomes" id="UP001152795">
    <property type="component" value="Unassembled WGS sequence"/>
</dbReference>
<organism evidence="3 4">
    <name type="scientific">Paramuricea clavata</name>
    <name type="common">Red gorgonian</name>
    <name type="synonym">Violescent sea-whip</name>
    <dbReference type="NCBI Taxonomy" id="317549"/>
    <lineage>
        <taxon>Eukaryota</taxon>
        <taxon>Metazoa</taxon>
        <taxon>Cnidaria</taxon>
        <taxon>Anthozoa</taxon>
        <taxon>Octocorallia</taxon>
        <taxon>Malacalcyonacea</taxon>
        <taxon>Plexauridae</taxon>
        <taxon>Paramuricea</taxon>
    </lineage>
</organism>
<gene>
    <name evidence="3" type="ORF">PACLA_8A010462</name>
</gene>
<keyword evidence="4" id="KW-1185">Reference proteome</keyword>
<feature type="region of interest" description="Disordered" evidence="1">
    <location>
        <begin position="148"/>
        <end position="190"/>
    </location>
</feature>
<comment type="caution">
    <text evidence="3">The sequence shown here is derived from an EMBL/GenBank/DDBJ whole genome shotgun (WGS) entry which is preliminary data.</text>
</comment>
<protein>
    <submittedName>
        <fullName evidence="3">P2X purinoceptor 7-like</fullName>
    </submittedName>
</protein>
<feature type="compositionally biased region" description="Basic and acidic residues" evidence="1">
    <location>
        <begin position="96"/>
        <end position="124"/>
    </location>
</feature>
<evidence type="ECO:0000259" key="2">
    <source>
        <dbReference type="Pfam" id="PF20478"/>
    </source>
</evidence>